<dbReference type="EMBL" id="MVBK01000018">
    <property type="protein sequence ID" value="OOG27666.1"/>
    <property type="molecule type" value="Genomic_DNA"/>
</dbReference>
<keyword evidence="2" id="KW-1185">Reference proteome</keyword>
<evidence type="ECO:0000313" key="1">
    <source>
        <dbReference type="EMBL" id="OOG27666.1"/>
    </source>
</evidence>
<protein>
    <recommendedName>
        <fullName evidence="3">DUF2946 domain-containing protein</fullName>
    </recommendedName>
</protein>
<reference evidence="1 2" key="1">
    <citation type="submission" date="2017-02" db="EMBL/GenBank/DDBJ databases">
        <title>Genomic diversity within the haloalkaliphilic genus Thioalkalivibrio.</title>
        <authorList>
            <person name="Ahn A.-C."/>
            <person name="Meier-Kolthoff J."/>
            <person name="Overmars L."/>
            <person name="Richter M."/>
            <person name="Woyke T."/>
            <person name="Sorokin D.Y."/>
            <person name="Muyzer G."/>
        </authorList>
    </citation>
    <scope>NUCLEOTIDE SEQUENCE [LARGE SCALE GENOMIC DNA]</scope>
    <source>
        <strain evidence="1 2">ALJD</strain>
    </source>
</reference>
<dbReference type="STRING" id="108003.B1C78_03165"/>
<gene>
    <name evidence="1" type="ORF">B1C78_03165</name>
</gene>
<comment type="caution">
    <text evidence="1">The sequence shown here is derived from an EMBL/GenBank/DDBJ whole genome shotgun (WGS) entry which is preliminary data.</text>
</comment>
<name>A0A1V3NSF6_9GAMM</name>
<dbReference type="OrthoDB" id="9828424at2"/>
<evidence type="ECO:0008006" key="3">
    <source>
        <dbReference type="Google" id="ProtNLM"/>
    </source>
</evidence>
<organism evidence="1 2">
    <name type="scientific">Thioalkalivibrio denitrificans</name>
    <dbReference type="NCBI Taxonomy" id="108003"/>
    <lineage>
        <taxon>Bacteria</taxon>
        <taxon>Pseudomonadati</taxon>
        <taxon>Pseudomonadota</taxon>
        <taxon>Gammaproteobacteria</taxon>
        <taxon>Chromatiales</taxon>
        <taxon>Ectothiorhodospiraceae</taxon>
        <taxon>Thioalkalivibrio</taxon>
    </lineage>
</organism>
<evidence type="ECO:0000313" key="2">
    <source>
        <dbReference type="Proteomes" id="UP000189462"/>
    </source>
</evidence>
<accession>A0A1V3NSF6</accession>
<proteinExistence type="predicted"/>
<dbReference type="RefSeq" id="WP_077277682.1">
    <property type="nucleotide sequence ID" value="NZ_MVBK01000018.1"/>
</dbReference>
<sequence>MSVRKADRAGNRRYRGVWLAALAALAHLWMPVLHAQHAGPSEPLIPAHLHGVLCLAAEPGRFADDGAEGFDPHRLMDCECLTCKVMHTGAPPGFIAMELPEGAVEPLPPPGYAAASAAPVFARPPARAPPSNRFL</sequence>
<dbReference type="Proteomes" id="UP000189462">
    <property type="component" value="Unassembled WGS sequence"/>
</dbReference>
<dbReference type="AlphaFoldDB" id="A0A1V3NSF6"/>